<comment type="caution">
    <text evidence="2">The sequence shown here is derived from an EMBL/GenBank/DDBJ whole genome shotgun (WGS) entry which is preliminary data.</text>
</comment>
<dbReference type="AlphaFoldDB" id="A0A9X0A714"/>
<sequence>MEDSHAIQPPHVSNRLKELARQAKIYIKPLQKDIPLCQPSTSKLNSTLQGESKVQESIPLIECLICKDSIPMNEMVQHRQLFHPDRFPPAKKQKKVDATMIDLGDDEGSSGNDDDTDEDGQLLGQSSIFPK</sequence>
<feature type="compositionally biased region" description="Acidic residues" evidence="1">
    <location>
        <begin position="103"/>
        <end position="120"/>
    </location>
</feature>
<evidence type="ECO:0000313" key="2">
    <source>
        <dbReference type="EMBL" id="KAJ7394547.1"/>
    </source>
</evidence>
<proteinExistence type="predicted"/>
<evidence type="ECO:0000313" key="3">
    <source>
        <dbReference type="Proteomes" id="UP001163046"/>
    </source>
</evidence>
<organism evidence="2 3">
    <name type="scientific">Desmophyllum pertusum</name>
    <dbReference type="NCBI Taxonomy" id="174260"/>
    <lineage>
        <taxon>Eukaryota</taxon>
        <taxon>Metazoa</taxon>
        <taxon>Cnidaria</taxon>
        <taxon>Anthozoa</taxon>
        <taxon>Hexacorallia</taxon>
        <taxon>Scleractinia</taxon>
        <taxon>Caryophylliina</taxon>
        <taxon>Caryophylliidae</taxon>
        <taxon>Desmophyllum</taxon>
    </lineage>
</organism>
<protein>
    <submittedName>
        <fullName evidence="2">Uncharacterized protein</fullName>
    </submittedName>
</protein>
<dbReference type="OrthoDB" id="5964629at2759"/>
<keyword evidence="3" id="KW-1185">Reference proteome</keyword>
<reference evidence="2" key="1">
    <citation type="submission" date="2023-01" db="EMBL/GenBank/DDBJ databases">
        <title>Genome assembly of the deep-sea coral Lophelia pertusa.</title>
        <authorList>
            <person name="Herrera S."/>
            <person name="Cordes E."/>
        </authorList>
    </citation>
    <scope>NUCLEOTIDE SEQUENCE</scope>
    <source>
        <strain evidence="2">USNM1676648</strain>
        <tissue evidence="2">Polyp</tissue>
    </source>
</reference>
<accession>A0A9X0A714</accession>
<feature type="region of interest" description="Disordered" evidence="1">
    <location>
        <begin position="82"/>
        <end position="131"/>
    </location>
</feature>
<name>A0A9X0A714_9CNID</name>
<gene>
    <name evidence="2" type="ORF">OS493_000362</name>
</gene>
<dbReference type="Proteomes" id="UP001163046">
    <property type="component" value="Unassembled WGS sequence"/>
</dbReference>
<dbReference type="EMBL" id="MU825396">
    <property type="protein sequence ID" value="KAJ7394547.1"/>
    <property type="molecule type" value="Genomic_DNA"/>
</dbReference>
<evidence type="ECO:0000256" key="1">
    <source>
        <dbReference type="SAM" id="MobiDB-lite"/>
    </source>
</evidence>